<dbReference type="CDD" id="cd00093">
    <property type="entry name" value="HTH_XRE"/>
    <property type="match status" value="1"/>
</dbReference>
<dbReference type="PANTHER" id="PTHR35010:SF2">
    <property type="entry name" value="BLL4672 PROTEIN"/>
    <property type="match status" value="1"/>
</dbReference>
<dbReference type="InterPro" id="IPR041413">
    <property type="entry name" value="MLTR_LBD"/>
</dbReference>
<dbReference type="Gene3D" id="3.30.450.180">
    <property type="match status" value="1"/>
</dbReference>
<dbReference type="Pfam" id="PF17765">
    <property type="entry name" value="MLTR_LBD"/>
    <property type="match status" value="1"/>
</dbReference>
<dbReference type="EMBL" id="JACIDS010000005">
    <property type="protein sequence ID" value="MBB3933240.1"/>
    <property type="molecule type" value="Genomic_DNA"/>
</dbReference>
<dbReference type="GO" id="GO:0003677">
    <property type="term" value="F:DNA binding"/>
    <property type="evidence" value="ECO:0007669"/>
    <property type="project" value="InterPro"/>
</dbReference>
<gene>
    <name evidence="2" type="ORF">GGR25_004304</name>
</gene>
<evidence type="ECO:0000313" key="3">
    <source>
        <dbReference type="Proteomes" id="UP000553963"/>
    </source>
</evidence>
<dbReference type="InterPro" id="IPR010982">
    <property type="entry name" value="Lambda_DNA-bd_dom_sf"/>
</dbReference>
<accession>A0A840AS74</accession>
<feature type="domain" description="HTH cro/C1-type" evidence="1">
    <location>
        <begin position="11"/>
        <end position="82"/>
    </location>
</feature>
<organism evidence="2 3">
    <name type="scientific">Kaistia hirudinis</name>
    <dbReference type="NCBI Taxonomy" id="1293440"/>
    <lineage>
        <taxon>Bacteria</taxon>
        <taxon>Pseudomonadati</taxon>
        <taxon>Pseudomonadota</taxon>
        <taxon>Alphaproteobacteria</taxon>
        <taxon>Hyphomicrobiales</taxon>
        <taxon>Kaistiaceae</taxon>
        <taxon>Kaistia</taxon>
    </lineage>
</organism>
<dbReference type="SUPFAM" id="SSF47413">
    <property type="entry name" value="lambda repressor-like DNA-binding domains"/>
    <property type="match status" value="1"/>
</dbReference>
<dbReference type="InterPro" id="IPR001387">
    <property type="entry name" value="Cro/C1-type_HTH"/>
</dbReference>
<proteinExistence type="predicted"/>
<keyword evidence="3" id="KW-1185">Reference proteome</keyword>
<evidence type="ECO:0000313" key="2">
    <source>
        <dbReference type="EMBL" id="MBB3933240.1"/>
    </source>
</evidence>
<protein>
    <submittedName>
        <fullName evidence="2">Transcriptional regulator with XRE-family HTH domain</fullName>
    </submittedName>
</protein>
<name>A0A840AS74_9HYPH</name>
<dbReference type="RefSeq" id="WP_183400876.1">
    <property type="nucleotide sequence ID" value="NZ_JACIDS010000005.1"/>
</dbReference>
<dbReference type="AlphaFoldDB" id="A0A840AS74"/>
<dbReference type="Pfam" id="PF13560">
    <property type="entry name" value="HTH_31"/>
    <property type="match status" value="1"/>
</dbReference>
<comment type="caution">
    <text evidence="2">The sequence shown here is derived from an EMBL/GenBank/DDBJ whole genome shotgun (WGS) entry which is preliminary data.</text>
</comment>
<dbReference type="Proteomes" id="UP000553963">
    <property type="component" value="Unassembled WGS sequence"/>
</dbReference>
<dbReference type="Gene3D" id="1.10.260.40">
    <property type="entry name" value="lambda repressor-like DNA-binding domains"/>
    <property type="match status" value="1"/>
</dbReference>
<reference evidence="2 3" key="1">
    <citation type="submission" date="2020-08" db="EMBL/GenBank/DDBJ databases">
        <title>Genomic Encyclopedia of Type Strains, Phase IV (KMG-IV): sequencing the most valuable type-strain genomes for metagenomic binning, comparative biology and taxonomic classification.</title>
        <authorList>
            <person name="Goeker M."/>
        </authorList>
    </citation>
    <scope>NUCLEOTIDE SEQUENCE [LARGE SCALE GENOMIC DNA]</scope>
    <source>
        <strain evidence="2 3">DSM 25966</strain>
    </source>
</reference>
<dbReference type="SMART" id="SM00530">
    <property type="entry name" value="HTH_XRE"/>
    <property type="match status" value="1"/>
</dbReference>
<sequence>MNGRDKALGIFLKDRRARLDPAAFGFPPERRRTPGLRREEVAQLAHVSTTWYTWLEQGRGGAPSADVIERLARALALTDAEREHLYLLAQDRPPRAEAAIRSAVSPQLQRVLDAMVDTPAVVKTPDWTVVAWNRAAIAVLADYPRLAERDRNILRLLFGPHGRDRLHDWESVARLVVANVRRDMARTGSAPESEALIEELSRESASFRAFWAEQEVNVHGEGIKHLRHPLAGPLKLEYSTFAVEGRPDLAMVIFNPATDEDRAKLSRLVATALVPA</sequence>
<evidence type="ECO:0000259" key="1">
    <source>
        <dbReference type="SMART" id="SM00530"/>
    </source>
</evidence>
<dbReference type="PANTHER" id="PTHR35010">
    <property type="entry name" value="BLL4672 PROTEIN-RELATED"/>
    <property type="match status" value="1"/>
</dbReference>